<evidence type="ECO:0000313" key="3">
    <source>
        <dbReference type="Proteomes" id="UP001283361"/>
    </source>
</evidence>
<reference evidence="2" key="1">
    <citation type="journal article" date="2023" name="G3 (Bethesda)">
        <title>A reference genome for the long-term kleptoplast-retaining sea slug Elysia crispata morphotype clarki.</title>
        <authorList>
            <person name="Eastman K.E."/>
            <person name="Pendleton A.L."/>
            <person name="Shaikh M.A."/>
            <person name="Suttiyut T."/>
            <person name="Ogas R."/>
            <person name="Tomko P."/>
            <person name="Gavelis G."/>
            <person name="Widhalm J.R."/>
            <person name="Wisecaver J.H."/>
        </authorList>
    </citation>
    <scope>NUCLEOTIDE SEQUENCE</scope>
    <source>
        <strain evidence="2">ECLA1</strain>
    </source>
</reference>
<feature type="region of interest" description="Disordered" evidence="1">
    <location>
        <begin position="85"/>
        <end position="141"/>
    </location>
</feature>
<dbReference type="AlphaFoldDB" id="A0AAE1D3M4"/>
<evidence type="ECO:0000256" key="1">
    <source>
        <dbReference type="SAM" id="MobiDB-lite"/>
    </source>
</evidence>
<feature type="compositionally biased region" description="Polar residues" evidence="1">
    <location>
        <begin position="106"/>
        <end position="123"/>
    </location>
</feature>
<keyword evidence="3" id="KW-1185">Reference proteome</keyword>
<dbReference type="EMBL" id="JAWDGP010005555">
    <property type="protein sequence ID" value="KAK3756119.1"/>
    <property type="molecule type" value="Genomic_DNA"/>
</dbReference>
<comment type="caution">
    <text evidence="2">The sequence shown here is derived from an EMBL/GenBank/DDBJ whole genome shotgun (WGS) entry which is preliminary data.</text>
</comment>
<accession>A0AAE1D3M4</accession>
<dbReference type="Proteomes" id="UP001283361">
    <property type="component" value="Unassembled WGS sequence"/>
</dbReference>
<proteinExistence type="predicted"/>
<sequence>MVSSGQQVYHHWKLERLTRDVRTTGESRVSSLVLYREIVDSKGIPGSAQSIEITVIGDSPKKAMQEAESDCRSVSDLCARGMRVTSWTVPNHNKNPKEEPGHLSHLSGSTTQDSKSWSPTTVSGRKPHRSHLGPTGTWQHK</sequence>
<gene>
    <name evidence="2" type="ORF">RRG08_033004</name>
</gene>
<protein>
    <submittedName>
        <fullName evidence="2">Uncharacterized protein</fullName>
    </submittedName>
</protein>
<organism evidence="2 3">
    <name type="scientific">Elysia crispata</name>
    <name type="common">lettuce slug</name>
    <dbReference type="NCBI Taxonomy" id="231223"/>
    <lineage>
        <taxon>Eukaryota</taxon>
        <taxon>Metazoa</taxon>
        <taxon>Spiralia</taxon>
        <taxon>Lophotrochozoa</taxon>
        <taxon>Mollusca</taxon>
        <taxon>Gastropoda</taxon>
        <taxon>Heterobranchia</taxon>
        <taxon>Euthyneura</taxon>
        <taxon>Panpulmonata</taxon>
        <taxon>Sacoglossa</taxon>
        <taxon>Placobranchoidea</taxon>
        <taxon>Plakobranchidae</taxon>
        <taxon>Elysia</taxon>
    </lineage>
</organism>
<name>A0AAE1D3M4_9GAST</name>
<evidence type="ECO:0000313" key="2">
    <source>
        <dbReference type="EMBL" id="KAK3756119.1"/>
    </source>
</evidence>